<protein>
    <submittedName>
        <fullName evidence="1">Uncharacterized protein</fullName>
    </submittedName>
</protein>
<dbReference type="AlphaFoldDB" id="A0A917V2N1"/>
<dbReference type="RefSeq" id="WP_188909676.1">
    <property type="nucleotide sequence ID" value="NZ_BMMF01000002.1"/>
</dbReference>
<keyword evidence="2" id="KW-1185">Reference proteome</keyword>
<evidence type="ECO:0000313" key="2">
    <source>
        <dbReference type="Proteomes" id="UP000600449"/>
    </source>
</evidence>
<gene>
    <name evidence="1" type="ORF">GCM10011322_07240</name>
</gene>
<reference evidence="1 2" key="1">
    <citation type="journal article" date="2014" name="Int. J. Syst. Evol. Microbiol.">
        <title>Complete genome sequence of Corynebacterium casei LMG S-19264T (=DSM 44701T), isolated from a smear-ripened cheese.</title>
        <authorList>
            <consortium name="US DOE Joint Genome Institute (JGI-PGF)"/>
            <person name="Walter F."/>
            <person name="Albersmeier A."/>
            <person name="Kalinowski J."/>
            <person name="Ruckert C."/>
        </authorList>
    </citation>
    <scope>NUCLEOTIDE SEQUENCE [LARGE SCALE GENOMIC DNA]</scope>
    <source>
        <strain evidence="1 2">CGMCC 1.9161</strain>
    </source>
</reference>
<sequence length="71" mass="8281">MLDQARFSLGDRVKLVADERQMIRIHPNQMALTYEIIRIVPGERDGEAIYHIKSDREPHMRAVDEKHLAQA</sequence>
<name>A0A917V2N1_9HYPH</name>
<dbReference type="EMBL" id="BMMF01000002">
    <property type="protein sequence ID" value="GGK23044.1"/>
    <property type="molecule type" value="Genomic_DNA"/>
</dbReference>
<proteinExistence type="predicted"/>
<comment type="caution">
    <text evidence="1">The sequence shown here is derived from an EMBL/GenBank/DDBJ whole genome shotgun (WGS) entry which is preliminary data.</text>
</comment>
<evidence type="ECO:0000313" key="1">
    <source>
        <dbReference type="EMBL" id="GGK23044.1"/>
    </source>
</evidence>
<dbReference type="Proteomes" id="UP000600449">
    <property type="component" value="Unassembled WGS sequence"/>
</dbReference>
<accession>A0A917V2N1</accession>
<organism evidence="1 2">
    <name type="scientific">Salinarimonas ramus</name>
    <dbReference type="NCBI Taxonomy" id="690164"/>
    <lineage>
        <taxon>Bacteria</taxon>
        <taxon>Pseudomonadati</taxon>
        <taxon>Pseudomonadota</taxon>
        <taxon>Alphaproteobacteria</taxon>
        <taxon>Hyphomicrobiales</taxon>
        <taxon>Salinarimonadaceae</taxon>
        <taxon>Salinarimonas</taxon>
    </lineage>
</organism>